<dbReference type="EC" id="3.5.1.23" evidence="1"/>
<organism evidence="2 3">
    <name type="scientific">Pristionchus entomophagus</name>
    <dbReference type="NCBI Taxonomy" id="358040"/>
    <lineage>
        <taxon>Eukaryota</taxon>
        <taxon>Metazoa</taxon>
        <taxon>Ecdysozoa</taxon>
        <taxon>Nematoda</taxon>
        <taxon>Chromadorea</taxon>
        <taxon>Rhabditida</taxon>
        <taxon>Rhabditina</taxon>
        <taxon>Diplogasteromorpha</taxon>
        <taxon>Diplogasteroidea</taxon>
        <taxon>Neodiplogasteridae</taxon>
        <taxon>Pristionchus</taxon>
    </lineage>
</organism>
<dbReference type="EMBL" id="BTSX01000120">
    <property type="protein sequence ID" value="GMT08561.1"/>
    <property type="molecule type" value="Genomic_DNA"/>
</dbReference>
<dbReference type="PANTHER" id="PTHR28583:SF1">
    <property type="entry name" value="ACID CERAMIDASE"/>
    <property type="match status" value="1"/>
</dbReference>
<name>A0AAV5UN45_9BILA</name>
<dbReference type="Proteomes" id="UP001432027">
    <property type="component" value="Unassembled WGS sequence"/>
</dbReference>
<dbReference type="AlphaFoldDB" id="A0AAV5UN45"/>
<evidence type="ECO:0000313" key="3">
    <source>
        <dbReference type="Proteomes" id="UP001432027"/>
    </source>
</evidence>
<keyword evidence="3" id="KW-1185">Reference proteome</keyword>
<evidence type="ECO:0000313" key="2">
    <source>
        <dbReference type="EMBL" id="GMT08561.1"/>
    </source>
</evidence>
<dbReference type="PANTHER" id="PTHR28583">
    <property type="entry name" value="ACID AMIDASE"/>
    <property type="match status" value="1"/>
</dbReference>
<protein>
    <recommendedName>
        <fullName evidence="1">ceramidase</fullName>
        <ecNumber evidence="1">3.5.1.23</ecNumber>
    </recommendedName>
</protein>
<evidence type="ECO:0000256" key="1">
    <source>
        <dbReference type="ARBA" id="ARBA00011891"/>
    </source>
</evidence>
<reference evidence="2" key="1">
    <citation type="submission" date="2023-10" db="EMBL/GenBank/DDBJ databases">
        <title>Genome assembly of Pristionchus species.</title>
        <authorList>
            <person name="Yoshida K."/>
            <person name="Sommer R.J."/>
        </authorList>
    </citation>
    <scope>NUCLEOTIDE SEQUENCE</scope>
    <source>
        <strain evidence="2">RS0144</strain>
    </source>
</reference>
<gene>
    <name evidence="2" type="ORF">PENTCL1PPCAC_30735</name>
</gene>
<proteinExistence type="predicted"/>
<sequence>KPSFGMKAESSRNGTRSIWMRRLHDMWREVANDYKDKMMSTLDVVKTMADEFGGEGTWDMLLPLFWDAPEKLTEPYKTEIKAMADLTGIPVEQLTLLNLFYEVDKACTSLIAIDHNGKTYHGRNLDFGTFFLWDTEKHTWGLTSGLIDLVVQLEFQKGGKQLFKAVTFAGHLGVFTGSRPTGAYSISTNTRFGRATDVITNFFMNGLIGDQQFVMYAYRICSRSMPRSKRRETTSRTFTYWFRSTLRWDRWMEESSLPDRPIKRTILR</sequence>
<dbReference type="GO" id="GO:0017040">
    <property type="term" value="F:N-acylsphingosine amidohydrolase activity"/>
    <property type="evidence" value="ECO:0007669"/>
    <property type="project" value="UniProtKB-EC"/>
</dbReference>
<comment type="caution">
    <text evidence="2">The sequence shown here is derived from an EMBL/GenBank/DDBJ whole genome shotgun (WGS) entry which is preliminary data.</text>
</comment>
<feature type="non-terminal residue" evidence="2">
    <location>
        <position position="1"/>
    </location>
</feature>
<accession>A0AAV5UN45</accession>